<dbReference type="InterPro" id="IPR014721">
    <property type="entry name" value="Ribsml_uS5_D2-typ_fold_subgr"/>
</dbReference>
<comment type="function">
    <text evidence="13">DNA-dependent ATPase involved in processing of recombination intermediates, plays a role in repairing DNA breaks. Stimulates the branch migration of RecA-mediated strand transfer reactions, allowing the 3' invading strand to extend heteroduplex DNA faster. Binds ssDNA in the presence of ADP but not other nucleotides, has ATPase activity that is stimulated by ssDNA and various branched DNA structures, but inhibited by SSB. Does not have RecA's homology-searching function.</text>
</comment>
<dbReference type="Pfam" id="PF13541">
    <property type="entry name" value="ChlI"/>
    <property type="match status" value="1"/>
</dbReference>
<evidence type="ECO:0000256" key="12">
    <source>
        <dbReference type="NCBIfam" id="TIGR00416"/>
    </source>
</evidence>
<evidence type="ECO:0000256" key="6">
    <source>
        <dbReference type="ARBA" id="ARBA00022833"/>
    </source>
</evidence>
<keyword evidence="5" id="KW-0378">Hydrolase</keyword>
<dbReference type="Pfam" id="PF13481">
    <property type="entry name" value="AAA_25"/>
    <property type="match status" value="1"/>
</dbReference>
<comment type="similarity">
    <text evidence="11 13">Belongs to the RecA family. RadA subfamily.</text>
</comment>
<dbReference type="Proteomes" id="UP001604043">
    <property type="component" value="Unassembled WGS sequence"/>
</dbReference>
<evidence type="ECO:0000256" key="4">
    <source>
        <dbReference type="ARBA" id="ARBA00022771"/>
    </source>
</evidence>
<keyword evidence="4 13" id="KW-0863">Zinc-finger</keyword>
<evidence type="ECO:0000256" key="10">
    <source>
        <dbReference type="ARBA" id="ARBA00023204"/>
    </source>
</evidence>
<dbReference type="InterPro" id="IPR027417">
    <property type="entry name" value="P-loop_NTPase"/>
</dbReference>
<sequence length="500" mass="52015">MARRDTSFICQSCGAVYTRWQGKCEACGGWNTISEEVAVAASVPAAQRSGRKGRAVVLEKLEGTAKPAPRLVSGIGELDRVAGGGFVPGSILLIGGDPGIGKSTLLVQASAALAQRGQRVVYVSGEEAVDQVRLRAQRLGLEKADVGLAAETNAENIIATLSGGPPVHMVVIDSIQTMWSDSVESAPGTVTQVRTSAQLLVRYAKQTGACVILVGHVTKDGQIAGPRVVEHMVDAVFSFEGDGGHQFRILRAQKNRFGPTDEIGVFEMTGRGLSEVANPSELFLSNRDAGAPGTAVFAGMEGTRPVLVEIQALVAPSSLGTPRRAVVGWDPNRLSMVLAVLDARCGVRLGGHDVYLNVAGGLKIGEPAADLAVAAALVSSLTGAPLPADAVHFGEASLTGAVRPVSQAQARLKEAAKLGFASAVIPSGGLDGLDPPVTVRPVSSLAELVAGIAASAPRRARDEGPRETRNAAPRETRGSNDRNPPQRAVQHADWGDDEER</sequence>
<evidence type="ECO:0000313" key="17">
    <source>
        <dbReference type="Proteomes" id="UP001604043"/>
    </source>
</evidence>
<dbReference type="PANTHER" id="PTHR32472:SF10">
    <property type="entry name" value="DNA REPAIR PROTEIN RADA-LIKE PROTEIN"/>
    <property type="match status" value="1"/>
</dbReference>
<dbReference type="Gene3D" id="3.30.230.10">
    <property type="match status" value="1"/>
</dbReference>
<evidence type="ECO:0000256" key="7">
    <source>
        <dbReference type="ARBA" id="ARBA00022840"/>
    </source>
</evidence>
<evidence type="ECO:0000256" key="2">
    <source>
        <dbReference type="ARBA" id="ARBA00022741"/>
    </source>
</evidence>
<keyword evidence="9 11" id="KW-0238">DNA-binding</keyword>
<evidence type="ECO:0000256" key="13">
    <source>
        <dbReference type="RuleBase" id="RU003555"/>
    </source>
</evidence>
<keyword evidence="3 11" id="KW-0227">DNA damage</keyword>
<comment type="function">
    <text evidence="11">Plays a role in repairing double-strand DNA breaks, probably involving stabilizing or processing branched DNA or blocked replication forks.</text>
</comment>
<dbReference type="HAMAP" id="MF_01498">
    <property type="entry name" value="RadA_bact"/>
    <property type="match status" value="1"/>
</dbReference>
<comment type="caution">
    <text evidence="16">The sequence shown here is derived from an EMBL/GenBank/DDBJ whole genome shotgun (WGS) entry which is preliminary data.</text>
</comment>
<dbReference type="CDD" id="cd01121">
    <property type="entry name" value="RadA_SMS_N"/>
    <property type="match status" value="1"/>
</dbReference>
<feature type="short sequence motif" description="RadA KNRFG motif" evidence="11">
    <location>
        <begin position="254"/>
        <end position="258"/>
    </location>
</feature>
<dbReference type="InterPro" id="IPR004504">
    <property type="entry name" value="DNA_repair_RadA"/>
</dbReference>
<keyword evidence="7 11" id="KW-0067">ATP-binding</keyword>
<keyword evidence="6 13" id="KW-0862">Zinc</keyword>
<dbReference type="InterPro" id="IPR003593">
    <property type="entry name" value="AAA+_ATPase"/>
</dbReference>
<feature type="region of interest" description="Lon-protease-like" evidence="11">
    <location>
        <begin position="353"/>
        <end position="500"/>
    </location>
</feature>
<evidence type="ECO:0000256" key="5">
    <source>
        <dbReference type="ARBA" id="ARBA00022801"/>
    </source>
</evidence>
<feature type="region of interest" description="Disordered" evidence="14">
    <location>
        <begin position="454"/>
        <end position="500"/>
    </location>
</feature>
<dbReference type="Pfam" id="PF18073">
    <property type="entry name" value="Zn_ribbon_LapB"/>
    <property type="match status" value="1"/>
</dbReference>
<comment type="domain">
    <text evidence="11">The middle region has homology to RecA with ATPase motifs including the RadA KNRFG motif, while the C-terminus is homologous to Lon protease.</text>
</comment>
<dbReference type="InterPro" id="IPR020588">
    <property type="entry name" value="RecA_ATP-bd"/>
</dbReference>
<dbReference type="RefSeq" id="WP_394009619.1">
    <property type="nucleotide sequence ID" value="NZ_JBAFUR010000003.1"/>
</dbReference>
<evidence type="ECO:0000259" key="15">
    <source>
        <dbReference type="PROSITE" id="PS50162"/>
    </source>
</evidence>
<dbReference type="NCBIfam" id="TIGR00416">
    <property type="entry name" value="sms"/>
    <property type="match status" value="1"/>
</dbReference>
<dbReference type="Gene3D" id="3.40.50.300">
    <property type="entry name" value="P-loop containing nucleotide triphosphate hydrolases"/>
    <property type="match status" value="1"/>
</dbReference>
<feature type="compositionally biased region" description="Basic and acidic residues" evidence="14">
    <location>
        <begin position="459"/>
        <end position="480"/>
    </location>
</feature>
<dbReference type="EMBL" id="JBAFUR010000003">
    <property type="protein sequence ID" value="MFG1253555.1"/>
    <property type="molecule type" value="Genomic_DNA"/>
</dbReference>
<dbReference type="PROSITE" id="PS50162">
    <property type="entry name" value="RECA_2"/>
    <property type="match status" value="1"/>
</dbReference>
<name>A0ABW6ZIB8_9HYPH</name>
<dbReference type="SUPFAM" id="SSF54211">
    <property type="entry name" value="Ribosomal protein S5 domain 2-like"/>
    <property type="match status" value="1"/>
</dbReference>
<reference evidence="16 17" key="1">
    <citation type="submission" date="2024-02" db="EMBL/GenBank/DDBJ databases">
        <title>Expansion and revision of Xanthobacter and proposal of Roseixanthobacter gen. nov.</title>
        <authorList>
            <person name="Soltysiak M.P.M."/>
            <person name="Jalihal A."/>
            <person name="Ory A."/>
            <person name="Chrisophersen C."/>
            <person name="Lee A.D."/>
            <person name="Boulton J."/>
            <person name="Springer M."/>
        </authorList>
    </citation>
    <scope>NUCLEOTIDE SEQUENCE [LARGE SCALE GENOMIC DNA]</scope>
    <source>
        <strain evidence="16 17">CB5</strain>
    </source>
</reference>
<feature type="domain" description="RecA family profile 1" evidence="15">
    <location>
        <begin position="67"/>
        <end position="217"/>
    </location>
</feature>
<accession>A0ABW6ZIB8</accession>
<feature type="binding site" evidence="11">
    <location>
        <begin position="96"/>
        <end position="103"/>
    </location>
    <ligand>
        <name>ATP</name>
        <dbReference type="ChEBI" id="CHEBI:30616"/>
    </ligand>
</feature>
<dbReference type="SUPFAM" id="SSF52540">
    <property type="entry name" value="P-loop containing nucleoside triphosphate hydrolases"/>
    <property type="match status" value="1"/>
</dbReference>
<dbReference type="InterPro" id="IPR020568">
    <property type="entry name" value="Ribosomal_Su5_D2-typ_SF"/>
</dbReference>
<keyword evidence="17" id="KW-1185">Reference proteome</keyword>
<gene>
    <name evidence="11 16" type="primary">radA</name>
    <name evidence="16" type="ORF">V5F30_15200</name>
</gene>
<dbReference type="PRINTS" id="PR01874">
    <property type="entry name" value="DNAREPAIRADA"/>
</dbReference>
<evidence type="ECO:0000256" key="11">
    <source>
        <dbReference type="HAMAP-Rule" id="MF_01498"/>
    </source>
</evidence>
<evidence type="ECO:0000256" key="8">
    <source>
        <dbReference type="ARBA" id="ARBA00023016"/>
    </source>
</evidence>
<dbReference type="PANTHER" id="PTHR32472">
    <property type="entry name" value="DNA REPAIR PROTEIN RADA"/>
    <property type="match status" value="1"/>
</dbReference>
<evidence type="ECO:0000256" key="14">
    <source>
        <dbReference type="SAM" id="MobiDB-lite"/>
    </source>
</evidence>
<dbReference type="InterPro" id="IPR041166">
    <property type="entry name" value="Rubredoxin_2"/>
</dbReference>
<keyword evidence="10 11" id="KW-0234">DNA repair</keyword>
<keyword evidence="1 11" id="KW-0479">Metal-binding</keyword>
<evidence type="ECO:0000256" key="1">
    <source>
        <dbReference type="ARBA" id="ARBA00022723"/>
    </source>
</evidence>
<keyword evidence="8 11" id="KW-0346">Stress response</keyword>
<evidence type="ECO:0000313" key="16">
    <source>
        <dbReference type="EMBL" id="MFG1253555.1"/>
    </source>
</evidence>
<evidence type="ECO:0000256" key="9">
    <source>
        <dbReference type="ARBA" id="ARBA00023125"/>
    </source>
</evidence>
<dbReference type="SMART" id="SM00382">
    <property type="entry name" value="AAA"/>
    <property type="match status" value="1"/>
</dbReference>
<evidence type="ECO:0000256" key="3">
    <source>
        <dbReference type="ARBA" id="ARBA00022763"/>
    </source>
</evidence>
<keyword evidence="2 11" id="KW-0547">Nucleotide-binding</keyword>
<organism evidence="16 17">
    <name type="scientific">Xanthobacter aminoxidans</name>
    <dbReference type="NCBI Taxonomy" id="186280"/>
    <lineage>
        <taxon>Bacteria</taxon>
        <taxon>Pseudomonadati</taxon>
        <taxon>Pseudomonadota</taxon>
        <taxon>Alphaproteobacteria</taxon>
        <taxon>Hyphomicrobiales</taxon>
        <taxon>Xanthobacteraceae</taxon>
        <taxon>Xanthobacter</taxon>
    </lineage>
</organism>
<proteinExistence type="inferred from homology"/>
<protein>
    <recommendedName>
        <fullName evidence="11 12">DNA repair protein RadA</fullName>
    </recommendedName>
</protein>